<accession>A0A178JA50</accession>
<comment type="caution">
    <text evidence="1">The sequence shown here is derived from an EMBL/GenBank/DDBJ whole genome shotgun (WGS) entry which is preliminary data.</text>
</comment>
<name>A0A178JA50_9VIBR</name>
<dbReference type="OrthoDB" id="5878031at2"/>
<gene>
    <name evidence="1" type="ORF">AZ468_14640</name>
</gene>
<dbReference type="EMBL" id="LUAX01000005">
    <property type="protein sequence ID" value="OAM98790.1"/>
    <property type="molecule type" value="Genomic_DNA"/>
</dbReference>
<organism evidence="1 2">
    <name type="scientific">Vibrio europaeus</name>
    <dbReference type="NCBI Taxonomy" id="300876"/>
    <lineage>
        <taxon>Bacteria</taxon>
        <taxon>Pseudomonadati</taxon>
        <taxon>Pseudomonadota</taxon>
        <taxon>Gammaproteobacteria</taxon>
        <taxon>Vibrionales</taxon>
        <taxon>Vibrionaceae</taxon>
        <taxon>Vibrio</taxon>
        <taxon>Vibrio oreintalis group</taxon>
    </lineage>
</organism>
<proteinExistence type="predicted"/>
<reference evidence="1 2" key="1">
    <citation type="submission" date="2016-03" db="EMBL/GenBank/DDBJ databases">
        <title>Draft genome sequence of the Vibrio tubiashii subs. europaeus.</title>
        <authorList>
            <person name="Spinard E."/>
            <person name="Dubert J."/>
            <person name="Nelson D.R."/>
            <person name="Barja J.L."/>
        </authorList>
    </citation>
    <scope>NUCLEOTIDE SEQUENCE [LARGE SCALE GENOMIC DNA]</scope>
    <source>
        <strain evidence="2">PP-638</strain>
    </source>
</reference>
<evidence type="ECO:0000313" key="2">
    <source>
        <dbReference type="Proteomes" id="UP000094761"/>
    </source>
</evidence>
<protein>
    <submittedName>
        <fullName evidence="1">Uncharacterized protein</fullName>
    </submittedName>
</protein>
<dbReference type="GeneID" id="78076952"/>
<dbReference type="RefSeq" id="WP_069668029.1">
    <property type="nucleotide sequence ID" value="NZ_JAPFIM010000022.1"/>
</dbReference>
<dbReference type="AlphaFoldDB" id="A0A178JA50"/>
<sequence>MISAIVAGFSLVKSFVQMSTEEKKAKSLEKREAVQAKRAENQQRENNLAAGEASMASLDAITLKQIGWLDDFVIISIWTVVWSCFIPALQPYAAAGIKSLAGMPQWFQYVVAASIVYTLGFKSLVYRLLVKRGI</sequence>
<dbReference type="Proteomes" id="UP000094761">
    <property type="component" value="Unassembled WGS sequence"/>
</dbReference>
<evidence type="ECO:0000313" key="1">
    <source>
        <dbReference type="EMBL" id="OAM98790.1"/>
    </source>
</evidence>